<keyword evidence="1" id="KW-1133">Transmembrane helix</keyword>
<name>A0A2S9YG64_9BACT</name>
<reference evidence="2 3" key="1">
    <citation type="submission" date="2018-03" db="EMBL/GenBank/DDBJ databases">
        <title>Draft Genome Sequences of the Obligatory Marine Myxobacteria Enhygromyxa salina SWB005.</title>
        <authorList>
            <person name="Poehlein A."/>
            <person name="Moghaddam J.A."/>
            <person name="Harms H."/>
            <person name="Alanjari M."/>
            <person name="Koenig G.M."/>
            <person name="Daniel R."/>
            <person name="Schaeberle T.F."/>
        </authorList>
    </citation>
    <scope>NUCLEOTIDE SEQUENCE [LARGE SCALE GENOMIC DNA]</scope>
    <source>
        <strain evidence="2 3">SWB005</strain>
    </source>
</reference>
<keyword evidence="3" id="KW-1185">Reference proteome</keyword>
<sequence>MPTIVHTIRRGWVYSPFTCEYCGHEDQGAIHMKVGASAQVGILQDYDDTRDLAMGTAHGNMEQAGDELIALSPCPACGKRDELAVKSFYAKAKPWIGSGALFLVVGLAGAGYLASEGEPEMGLLATSPLLLIGLVVLIAGLGKRLRKLPPSAVFRSRNPEPWAHLGPERASQ</sequence>
<keyword evidence="1" id="KW-0812">Transmembrane</keyword>
<organism evidence="2 3">
    <name type="scientific">Enhygromyxa salina</name>
    <dbReference type="NCBI Taxonomy" id="215803"/>
    <lineage>
        <taxon>Bacteria</taxon>
        <taxon>Pseudomonadati</taxon>
        <taxon>Myxococcota</taxon>
        <taxon>Polyangia</taxon>
        <taxon>Nannocystales</taxon>
        <taxon>Nannocystaceae</taxon>
        <taxon>Enhygromyxa</taxon>
    </lineage>
</organism>
<dbReference type="OrthoDB" id="9833050at2"/>
<comment type="caution">
    <text evidence="2">The sequence shown here is derived from an EMBL/GenBank/DDBJ whole genome shotgun (WGS) entry which is preliminary data.</text>
</comment>
<dbReference type="RefSeq" id="WP_106390641.1">
    <property type="nucleotide sequence ID" value="NZ_PVNK01000064.1"/>
</dbReference>
<dbReference type="AlphaFoldDB" id="A0A2S9YG64"/>
<feature type="transmembrane region" description="Helical" evidence="1">
    <location>
        <begin position="121"/>
        <end position="141"/>
    </location>
</feature>
<evidence type="ECO:0000313" key="3">
    <source>
        <dbReference type="Proteomes" id="UP000237968"/>
    </source>
</evidence>
<accession>A0A2S9YG64</accession>
<feature type="transmembrane region" description="Helical" evidence="1">
    <location>
        <begin position="95"/>
        <end position="115"/>
    </location>
</feature>
<keyword evidence="1" id="KW-0472">Membrane</keyword>
<dbReference type="Proteomes" id="UP000237968">
    <property type="component" value="Unassembled WGS sequence"/>
</dbReference>
<dbReference type="EMBL" id="PVNK01000064">
    <property type="protein sequence ID" value="PRQ04097.1"/>
    <property type="molecule type" value="Genomic_DNA"/>
</dbReference>
<evidence type="ECO:0000313" key="2">
    <source>
        <dbReference type="EMBL" id="PRQ04097.1"/>
    </source>
</evidence>
<protein>
    <submittedName>
        <fullName evidence="2">Uncharacterized protein</fullName>
    </submittedName>
</protein>
<gene>
    <name evidence="2" type="ORF">ENSA5_11450</name>
</gene>
<evidence type="ECO:0000256" key="1">
    <source>
        <dbReference type="SAM" id="Phobius"/>
    </source>
</evidence>
<proteinExistence type="predicted"/>